<feature type="region of interest" description="Disordered" evidence="1">
    <location>
        <begin position="40"/>
        <end position="65"/>
    </location>
</feature>
<evidence type="ECO:0000313" key="3">
    <source>
        <dbReference type="Proteomes" id="UP000789831"/>
    </source>
</evidence>
<evidence type="ECO:0000313" key="2">
    <source>
        <dbReference type="EMBL" id="CAG8646687.1"/>
    </source>
</evidence>
<keyword evidence="3" id="KW-1185">Reference proteome</keyword>
<protein>
    <submittedName>
        <fullName evidence="2">10527_t:CDS:1</fullName>
    </submittedName>
</protein>
<comment type="caution">
    <text evidence="2">The sequence shown here is derived from an EMBL/GenBank/DDBJ whole genome shotgun (WGS) entry which is preliminary data.</text>
</comment>
<dbReference type="AlphaFoldDB" id="A0A9N9DNM9"/>
<feature type="non-terminal residue" evidence="2">
    <location>
        <position position="1"/>
    </location>
</feature>
<evidence type="ECO:0000256" key="1">
    <source>
        <dbReference type="SAM" id="MobiDB-lite"/>
    </source>
</evidence>
<name>A0A9N9DNM9_9GLOM</name>
<organism evidence="2 3">
    <name type="scientific">Ambispora gerdemannii</name>
    <dbReference type="NCBI Taxonomy" id="144530"/>
    <lineage>
        <taxon>Eukaryota</taxon>
        <taxon>Fungi</taxon>
        <taxon>Fungi incertae sedis</taxon>
        <taxon>Mucoromycota</taxon>
        <taxon>Glomeromycotina</taxon>
        <taxon>Glomeromycetes</taxon>
        <taxon>Archaeosporales</taxon>
        <taxon>Ambisporaceae</taxon>
        <taxon>Ambispora</taxon>
    </lineage>
</organism>
<gene>
    <name evidence="2" type="ORF">AGERDE_LOCUS11225</name>
</gene>
<reference evidence="2" key="1">
    <citation type="submission" date="2021-06" db="EMBL/GenBank/DDBJ databases">
        <authorList>
            <person name="Kallberg Y."/>
            <person name="Tangrot J."/>
            <person name="Rosling A."/>
        </authorList>
    </citation>
    <scope>NUCLEOTIDE SEQUENCE</scope>
    <source>
        <strain evidence="2">MT106</strain>
    </source>
</reference>
<dbReference type="EMBL" id="CAJVPL010004365">
    <property type="protein sequence ID" value="CAG8646687.1"/>
    <property type="molecule type" value="Genomic_DNA"/>
</dbReference>
<dbReference type="Proteomes" id="UP000789831">
    <property type="component" value="Unassembled WGS sequence"/>
</dbReference>
<sequence>TDLGVRYEQSTNGLLSNNIEVVVQSSRNYSVSGLGLSHFEEGTGGMTRKRQKNGKNPPIMPEEHN</sequence>
<accession>A0A9N9DNM9</accession>
<proteinExistence type="predicted"/>